<dbReference type="RefSeq" id="XP_065823570.1">
    <property type="nucleotide sequence ID" value="XM_065967498.1"/>
</dbReference>
<organism evidence="2 3">
    <name type="scientific">Kwoniella shandongensis</name>
    <dbReference type="NCBI Taxonomy" id="1734106"/>
    <lineage>
        <taxon>Eukaryota</taxon>
        <taxon>Fungi</taxon>
        <taxon>Dikarya</taxon>
        <taxon>Basidiomycota</taxon>
        <taxon>Agaricomycotina</taxon>
        <taxon>Tremellomycetes</taxon>
        <taxon>Tremellales</taxon>
        <taxon>Cryptococcaceae</taxon>
        <taxon>Kwoniella</taxon>
    </lineage>
</organism>
<dbReference type="InterPro" id="IPR054289">
    <property type="entry name" value="DUF7025"/>
</dbReference>
<dbReference type="Pfam" id="PF00004">
    <property type="entry name" value="AAA"/>
    <property type="match status" value="1"/>
</dbReference>
<reference evidence="2" key="2">
    <citation type="submission" date="2024-01" db="EMBL/GenBank/DDBJ databases">
        <title>Comparative genomics of Cryptococcus and Kwoniella reveals pathogenesis evolution and contrasting modes of karyotype evolution via chromosome fusion or intercentromeric recombination.</title>
        <authorList>
            <person name="Coelho M.A."/>
            <person name="David-Palma M."/>
            <person name="Shea T."/>
            <person name="Bowers K."/>
            <person name="McGinley-Smith S."/>
            <person name="Mohammad A.W."/>
            <person name="Gnirke A."/>
            <person name="Yurkov A.M."/>
            <person name="Nowrousian M."/>
            <person name="Sun S."/>
            <person name="Cuomo C.A."/>
            <person name="Heitman J."/>
        </authorList>
    </citation>
    <scope>NUCLEOTIDE SEQUENCE</scope>
    <source>
        <strain evidence="2">CBS 12478</strain>
    </source>
</reference>
<dbReference type="PANTHER" id="PTHR46411:SF3">
    <property type="entry name" value="AAA+ ATPASE DOMAIN-CONTAINING PROTEIN"/>
    <property type="match status" value="1"/>
</dbReference>
<reference evidence="2" key="1">
    <citation type="submission" date="2017-08" db="EMBL/GenBank/DDBJ databases">
        <authorList>
            <person name="Cuomo C."/>
            <person name="Billmyre B."/>
            <person name="Heitman J."/>
        </authorList>
    </citation>
    <scope>NUCLEOTIDE SEQUENCE</scope>
    <source>
        <strain evidence="2">CBS 12478</strain>
    </source>
</reference>
<dbReference type="Proteomes" id="UP000322225">
    <property type="component" value="Chromosome 7"/>
</dbReference>
<dbReference type="InterPro" id="IPR003593">
    <property type="entry name" value="AAA+_ATPase"/>
</dbReference>
<dbReference type="CDD" id="cd19481">
    <property type="entry name" value="RecA-like_protease"/>
    <property type="match status" value="1"/>
</dbReference>
<dbReference type="Pfam" id="PF22942">
    <property type="entry name" value="DUF7025"/>
    <property type="match status" value="1"/>
</dbReference>
<dbReference type="SMART" id="SM00382">
    <property type="entry name" value="AAA"/>
    <property type="match status" value="1"/>
</dbReference>
<dbReference type="AlphaFoldDB" id="A0AAJ8LMK4"/>
<accession>A0AAJ8LMK4</accession>
<feature type="domain" description="AAA+ ATPase" evidence="1">
    <location>
        <begin position="329"/>
        <end position="453"/>
    </location>
</feature>
<gene>
    <name evidence="2" type="ORF">CI109_104438</name>
</gene>
<dbReference type="GeneID" id="43589462"/>
<dbReference type="EMBL" id="CP144057">
    <property type="protein sequence ID" value="WWD19965.1"/>
    <property type="molecule type" value="Genomic_DNA"/>
</dbReference>
<dbReference type="InterPro" id="IPR027417">
    <property type="entry name" value="P-loop_NTPase"/>
</dbReference>
<sequence>MSGSTVAPKFTEVEEIWLRGSGWRPAPEISKLTSGNEGDAFVAHHRLHPSGNDLETATWIEIRSSGLLDAIKMVFPQYSSLYDRAPGIDGRDLFLAMDRFDKVKGLIMDHVTKSGLTLLLDFVARSYVTVKKKYEELPTGTITWPLLWWIMSTDSEVESPYDLYDASVAYKLDSWQYTMDDRGRAFVIKAHYYQWSGSNFQKMVVTKKIPEFKDIRPISELEFWPLTAERKSLLQGDVNRRQDSPIDDETIAPELRFLLPPSVQGFSLKTKRWGDFLIDNLEPVHWVEKAFDHLVIPDTYRKAIRSLVDVHTGTLGSQLTADVVEGKGEGLILALHGRPGTGKTLTAEAVSEHLHRPLYVVSAGELGTTVTALEKKLGELATTWKAVLLIDEADIFLEKRSATNIERNALVGVFLRLLEYYSGVLFVTTNRLSEFDEAFASRFSLTLSFKDLDRESRQNILRCRPDLDATGMSRSFDLAHLSEKEANGRVIKQATRTAQAMALADGESLSMKYLLDVLDLIG</sequence>
<dbReference type="PANTHER" id="PTHR46411">
    <property type="entry name" value="FAMILY ATPASE, PUTATIVE-RELATED"/>
    <property type="match status" value="1"/>
</dbReference>
<evidence type="ECO:0000313" key="2">
    <source>
        <dbReference type="EMBL" id="WWD19965.1"/>
    </source>
</evidence>
<dbReference type="GO" id="GO:0016887">
    <property type="term" value="F:ATP hydrolysis activity"/>
    <property type="evidence" value="ECO:0007669"/>
    <property type="project" value="InterPro"/>
</dbReference>
<dbReference type="Gene3D" id="3.40.50.300">
    <property type="entry name" value="P-loop containing nucleotide triphosphate hydrolases"/>
    <property type="match status" value="1"/>
</dbReference>
<protein>
    <recommendedName>
        <fullName evidence="1">AAA+ ATPase domain-containing protein</fullName>
    </recommendedName>
</protein>
<keyword evidence="3" id="KW-1185">Reference proteome</keyword>
<name>A0AAJ8LMK4_9TREE</name>
<dbReference type="GO" id="GO:0005524">
    <property type="term" value="F:ATP binding"/>
    <property type="evidence" value="ECO:0007669"/>
    <property type="project" value="InterPro"/>
</dbReference>
<proteinExistence type="predicted"/>
<dbReference type="KEGG" id="ksn:43589462"/>
<dbReference type="InterPro" id="IPR003959">
    <property type="entry name" value="ATPase_AAA_core"/>
</dbReference>
<evidence type="ECO:0000313" key="3">
    <source>
        <dbReference type="Proteomes" id="UP000322225"/>
    </source>
</evidence>
<evidence type="ECO:0000259" key="1">
    <source>
        <dbReference type="SMART" id="SM00382"/>
    </source>
</evidence>
<dbReference type="SUPFAM" id="SSF52540">
    <property type="entry name" value="P-loop containing nucleoside triphosphate hydrolases"/>
    <property type="match status" value="1"/>
</dbReference>